<sequence>MAADSGHYTVLVLLDLTSAFDTVDHGIFMDQPQFELGFSGSVLQWFSSYLSYQTFNVAINVLSDVAGLSCGVPQGSVLGPILFLLHIYISSWSDYYLYADDVQMYCSFRVSFLAILLECLSSIKNWFNNNFLHINPNKTEVKVKRAWFILREAGLSHWLA</sequence>
<evidence type="ECO:0000259" key="1">
    <source>
        <dbReference type="PROSITE" id="PS50878"/>
    </source>
</evidence>
<dbReference type="InterPro" id="IPR000477">
    <property type="entry name" value="RT_dom"/>
</dbReference>
<evidence type="ECO:0000313" key="3">
    <source>
        <dbReference type="Proteomes" id="UP000261600"/>
    </source>
</evidence>
<dbReference type="Ensembl" id="ENSMALT00000009189.1">
    <property type="protein sequence ID" value="ENSMALP00000009000.1"/>
    <property type="gene ID" value="ENSMALG00000006417.1"/>
</dbReference>
<reference evidence="2" key="2">
    <citation type="submission" date="2025-09" db="UniProtKB">
        <authorList>
            <consortium name="Ensembl"/>
        </authorList>
    </citation>
    <scope>IDENTIFICATION</scope>
</reference>
<dbReference type="Proteomes" id="UP000261600">
    <property type="component" value="Unplaced"/>
</dbReference>
<dbReference type="PANTHER" id="PTHR33332">
    <property type="entry name" value="REVERSE TRANSCRIPTASE DOMAIN-CONTAINING PROTEIN"/>
    <property type="match status" value="1"/>
</dbReference>
<dbReference type="Pfam" id="PF00078">
    <property type="entry name" value="RVT_1"/>
    <property type="match status" value="1"/>
</dbReference>
<feature type="domain" description="Reverse transcriptase" evidence="1">
    <location>
        <begin position="1"/>
        <end position="160"/>
    </location>
</feature>
<dbReference type="STRING" id="43700.ENSMALP00000009000"/>
<dbReference type="AlphaFoldDB" id="A0A3Q3IY17"/>
<accession>A0A3Q3IY17</accession>
<dbReference type="PROSITE" id="PS50878">
    <property type="entry name" value="RT_POL"/>
    <property type="match status" value="1"/>
</dbReference>
<evidence type="ECO:0000313" key="2">
    <source>
        <dbReference type="Ensembl" id="ENSMALP00000009000.1"/>
    </source>
</evidence>
<keyword evidence="3" id="KW-1185">Reference proteome</keyword>
<name>A0A3Q3IY17_MONAL</name>
<proteinExistence type="predicted"/>
<organism evidence="2 3">
    <name type="scientific">Monopterus albus</name>
    <name type="common">Swamp eel</name>
    <dbReference type="NCBI Taxonomy" id="43700"/>
    <lineage>
        <taxon>Eukaryota</taxon>
        <taxon>Metazoa</taxon>
        <taxon>Chordata</taxon>
        <taxon>Craniata</taxon>
        <taxon>Vertebrata</taxon>
        <taxon>Euteleostomi</taxon>
        <taxon>Actinopterygii</taxon>
        <taxon>Neopterygii</taxon>
        <taxon>Teleostei</taxon>
        <taxon>Neoteleostei</taxon>
        <taxon>Acanthomorphata</taxon>
        <taxon>Anabantaria</taxon>
        <taxon>Synbranchiformes</taxon>
        <taxon>Synbranchidae</taxon>
        <taxon>Monopterus</taxon>
    </lineage>
</organism>
<protein>
    <recommendedName>
        <fullName evidence="1">Reverse transcriptase domain-containing protein</fullName>
    </recommendedName>
</protein>
<reference evidence="2" key="1">
    <citation type="submission" date="2025-08" db="UniProtKB">
        <authorList>
            <consortium name="Ensembl"/>
        </authorList>
    </citation>
    <scope>IDENTIFICATION</scope>
</reference>